<feature type="transmembrane region" description="Helical" evidence="10">
    <location>
        <begin position="1072"/>
        <end position="1094"/>
    </location>
</feature>
<evidence type="ECO:0000256" key="9">
    <source>
        <dbReference type="SAM" id="MobiDB-lite"/>
    </source>
</evidence>
<keyword evidence="12" id="KW-1185">Reference proteome</keyword>
<organism evidence="11 12">
    <name type="scientific">Pleomassaria siparia CBS 279.74</name>
    <dbReference type="NCBI Taxonomy" id="1314801"/>
    <lineage>
        <taxon>Eukaryota</taxon>
        <taxon>Fungi</taxon>
        <taxon>Dikarya</taxon>
        <taxon>Ascomycota</taxon>
        <taxon>Pezizomycotina</taxon>
        <taxon>Dothideomycetes</taxon>
        <taxon>Pleosporomycetidae</taxon>
        <taxon>Pleosporales</taxon>
        <taxon>Pleomassariaceae</taxon>
        <taxon>Pleomassaria</taxon>
    </lineage>
</organism>
<feature type="region of interest" description="Disordered" evidence="9">
    <location>
        <begin position="1"/>
        <end position="23"/>
    </location>
</feature>
<feature type="compositionally biased region" description="Low complexity" evidence="9">
    <location>
        <begin position="1122"/>
        <end position="1134"/>
    </location>
</feature>
<accession>A0A6G1KR74</accession>
<dbReference type="PANTHER" id="PTHR24198">
    <property type="entry name" value="ANKYRIN REPEAT AND PROTEIN KINASE DOMAIN-CONTAINING PROTEIN"/>
    <property type="match status" value="1"/>
</dbReference>
<dbReference type="Pfam" id="PF00023">
    <property type="entry name" value="Ank"/>
    <property type="match status" value="1"/>
</dbReference>
<feature type="repeat" description="ANK" evidence="7">
    <location>
        <begin position="292"/>
        <end position="315"/>
    </location>
</feature>
<evidence type="ECO:0000256" key="7">
    <source>
        <dbReference type="PROSITE-ProRule" id="PRU00023"/>
    </source>
</evidence>
<dbReference type="InterPro" id="IPR002523">
    <property type="entry name" value="MgTranspt_CorA/ZnTranspt_ZntB"/>
</dbReference>
<feature type="compositionally biased region" description="Polar residues" evidence="9">
    <location>
        <begin position="1"/>
        <end position="14"/>
    </location>
</feature>
<evidence type="ECO:0000256" key="5">
    <source>
        <dbReference type="ARBA" id="ARBA00023043"/>
    </source>
</evidence>
<feature type="transmembrane region" description="Helical" evidence="10">
    <location>
        <begin position="1028"/>
        <end position="1052"/>
    </location>
</feature>
<name>A0A6G1KR74_9PLEO</name>
<dbReference type="Pfam" id="PF01544">
    <property type="entry name" value="CorA"/>
    <property type="match status" value="1"/>
</dbReference>
<feature type="compositionally biased region" description="Polar residues" evidence="9">
    <location>
        <begin position="524"/>
        <end position="539"/>
    </location>
</feature>
<dbReference type="GO" id="GO:0046873">
    <property type="term" value="F:metal ion transmembrane transporter activity"/>
    <property type="evidence" value="ECO:0007669"/>
    <property type="project" value="InterPro"/>
</dbReference>
<dbReference type="PROSITE" id="PS50297">
    <property type="entry name" value="ANK_REP_REGION"/>
    <property type="match status" value="5"/>
</dbReference>
<dbReference type="Gene3D" id="1.20.120.560">
    <property type="entry name" value="alix/aip1 in complex with the ypdl late domain"/>
    <property type="match status" value="1"/>
</dbReference>
<feature type="region of interest" description="Disordered" evidence="9">
    <location>
        <begin position="524"/>
        <end position="609"/>
    </location>
</feature>
<feature type="compositionally biased region" description="Low complexity" evidence="9">
    <location>
        <begin position="1207"/>
        <end position="1217"/>
    </location>
</feature>
<dbReference type="InterPro" id="IPR045863">
    <property type="entry name" value="CorA_TM1_TM2"/>
</dbReference>
<evidence type="ECO:0000256" key="10">
    <source>
        <dbReference type="SAM" id="Phobius"/>
    </source>
</evidence>
<feature type="region of interest" description="Disordered" evidence="9">
    <location>
        <begin position="1109"/>
        <end position="1134"/>
    </location>
</feature>
<evidence type="ECO:0000313" key="12">
    <source>
        <dbReference type="Proteomes" id="UP000799428"/>
    </source>
</evidence>
<keyword evidence="8" id="KW-0175">Coiled coil</keyword>
<dbReference type="Gene3D" id="1.25.40.20">
    <property type="entry name" value="Ankyrin repeat-containing domain"/>
    <property type="match status" value="2"/>
</dbReference>
<sequence length="1256" mass="140382">MARSPSRSSDGGNSTHKDRPEPRLLKAIEEKKNEDAIAIIEHARAKGQPVEHLLRIGLMRCAERGNAVVAEYLLRQGAKPDGAPGGKASPILLRAVEKNNVGIVQLLLKFGGHVDVADKQGRTALMTAAWNNFFHILQELLRCGADVNKKDHQGRNVLHNLAADKHRNWGRDVIELLLNTKVAIDGPLGQDIHKRTPLHWATVTGNKELAEMLLLRGALVNATEGRDKTTLHLAVSHGRDDIVELLLHYGAAVNAESDGNWTALHNACQHDNVRIVRLLLAAGAGLNARLLNGMTPLHVASQEGHLDVVKCLLERKDLKRGARDTFGISSFLRAAIEKRKDIVKILAPSEDTLSKDALGACNGFNATIVDFGNFRNENKVDKKTVYELLYGRDPVNDRKPAVTVLPSESKATNFRWIHLPANNMAWVETLLTKAFIEEGASDVEGFKALERSFSHQHKGQKIHSHFMRPLCQSTPRAPKNLDDSEISDSVEQRLPHIVIGMGSGLGIDVTTGAQENFVAKTPVRTGTLSTDQTDGTLGSASAKDRKEHGKGKERTKKTAKWSNSRQAKPSGGSDAPTRPIDRSPRRKASESLQNSGHLRSPGSPGRKDATQVAKGNIFTFMPYLHFETDRNRQEMQDAIYRVQMIKEQDKYDDQVVRPMLKRATTYDEMLLRAHLTSSTVSLHVRRTLDQFFYHNIDTQSRDQDQVVYRYQCKGMSAEESGIDPKIFMVDQMWMWILGKDLIVTAFPQRWEQPKNDPLNVLDGIIEDINSKTKDPVHSVYDLSMLITGRCSGVFDRRRDIEEYQFLDMFESSIGDATEEETNLFKKFNIASVQASAWLHHHRRRGRFSQHLEAEGRNIEHREHREHRNRRGALPHTRGHALDTPSIREEEFDDDESGSVHAPFFIDQLLDIGDETNLLAEIKDIRDELNMIAKVLEDQRSVLQDLEVNITEIYREKSKSQQDLKRRFKDQLKTIDVHVKDLERMDKQAERIYKSITDLLDLKQKHANAFEARFASDQAAGTARQSQTIMVFTIVTIVFLPLSFIAAIFTINIEEFPHENGNPALPFSYVSKYMFGIGFAISIPLIFVALSVDAIGDTFGEVKRRFREMSMGKRGKRRRHAIDGSSSSSRRNTVSRSIEKLNIEVDMRILEQALSAGRSMRTGAGGARTSYESYFGRSGGGGGGDGSLLPVTSRDTVPTLEGRRSAKNEGGLNTNGAANGHGNGGSLAGEIERPAMVERLSTGFRIRRSADIERGGR</sequence>
<dbReference type="EMBL" id="MU005764">
    <property type="protein sequence ID" value="KAF2715349.1"/>
    <property type="molecule type" value="Genomic_DNA"/>
</dbReference>
<feature type="repeat" description="ANK" evidence="7">
    <location>
        <begin position="226"/>
        <end position="258"/>
    </location>
</feature>
<evidence type="ECO:0000256" key="1">
    <source>
        <dbReference type="ARBA" id="ARBA00004141"/>
    </source>
</evidence>
<dbReference type="PRINTS" id="PR01415">
    <property type="entry name" value="ANKYRIN"/>
</dbReference>
<dbReference type="SMART" id="SM00248">
    <property type="entry name" value="ANK"/>
    <property type="match status" value="8"/>
</dbReference>
<dbReference type="Pfam" id="PF12796">
    <property type="entry name" value="Ank_2"/>
    <property type="match status" value="2"/>
</dbReference>
<evidence type="ECO:0000256" key="6">
    <source>
        <dbReference type="ARBA" id="ARBA00023136"/>
    </source>
</evidence>
<feature type="repeat" description="ANK" evidence="7">
    <location>
        <begin position="193"/>
        <end position="225"/>
    </location>
</feature>
<dbReference type="InterPro" id="IPR036770">
    <property type="entry name" value="Ankyrin_rpt-contain_sf"/>
</dbReference>
<dbReference type="SUPFAM" id="SSF48403">
    <property type="entry name" value="Ankyrin repeat"/>
    <property type="match status" value="1"/>
</dbReference>
<keyword evidence="3" id="KW-0677">Repeat</keyword>
<gene>
    <name evidence="11" type="ORF">K504DRAFT_469594</name>
</gene>
<dbReference type="SUPFAM" id="SSF144083">
    <property type="entry name" value="Magnesium transport protein CorA, transmembrane region"/>
    <property type="match status" value="1"/>
</dbReference>
<keyword evidence="6 10" id="KW-0472">Membrane</keyword>
<evidence type="ECO:0000256" key="3">
    <source>
        <dbReference type="ARBA" id="ARBA00022737"/>
    </source>
</evidence>
<reference evidence="11" key="1">
    <citation type="journal article" date="2020" name="Stud. Mycol.">
        <title>101 Dothideomycetes genomes: a test case for predicting lifestyles and emergence of pathogens.</title>
        <authorList>
            <person name="Haridas S."/>
            <person name="Albert R."/>
            <person name="Binder M."/>
            <person name="Bloem J."/>
            <person name="Labutti K."/>
            <person name="Salamov A."/>
            <person name="Andreopoulos B."/>
            <person name="Baker S."/>
            <person name="Barry K."/>
            <person name="Bills G."/>
            <person name="Bluhm B."/>
            <person name="Cannon C."/>
            <person name="Castanera R."/>
            <person name="Culley D."/>
            <person name="Daum C."/>
            <person name="Ezra D."/>
            <person name="Gonzalez J."/>
            <person name="Henrissat B."/>
            <person name="Kuo A."/>
            <person name="Liang C."/>
            <person name="Lipzen A."/>
            <person name="Lutzoni F."/>
            <person name="Magnuson J."/>
            <person name="Mondo S."/>
            <person name="Nolan M."/>
            <person name="Ohm R."/>
            <person name="Pangilinan J."/>
            <person name="Park H.-J."/>
            <person name="Ramirez L."/>
            <person name="Alfaro M."/>
            <person name="Sun H."/>
            <person name="Tritt A."/>
            <person name="Yoshinaga Y."/>
            <person name="Zwiers L.-H."/>
            <person name="Turgeon B."/>
            <person name="Goodwin S."/>
            <person name="Spatafora J."/>
            <person name="Crous P."/>
            <person name="Grigoriev I."/>
        </authorList>
    </citation>
    <scope>NUCLEOTIDE SEQUENCE</scope>
    <source>
        <strain evidence="11">CBS 279.74</strain>
    </source>
</reference>
<dbReference type="Proteomes" id="UP000799428">
    <property type="component" value="Unassembled WGS sequence"/>
</dbReference>
<feature type="repeat" description="ANK" evidence="7">
    <location>
        <begin position="120"/>
        <end position="152"/>
    </location>
</feature>
<keyword evidence="4 10" id="KW-1133">Transmembrane helix</keyword>
<comment type="subcellular location">
    <subcellularLocation>
        <location evidence="1">Membrane</location>
        <topology evidence="1">Multi-pass membrane protein</topology>
    </subcellularLocation>
</comment>
<keyword evidence="2 10" id="KW-0812">Transmembrane</keyword>
<feature type="region of interest" description="Disordered" evidence="9">
    <location>
        <begin position="1199"/>
        <end position="1227"/>
    </location>
</feature>
<feature type="compositionally biased region" description="Basic and acidic residues" evidence="9">
    <location>
        <begin position="579"/>
        <end position="589"/>
    </location>
</feature>
<evidence type="ECO:0000256" key="2">
    <source>
        <dbReference type="ARBA" id="ARBA00022692"/>
    </source>
</evidence>
<dbReference type="PANTHER" id="PTHR24198:SF165">
    <property type="entry name" value="ANKYRIN REPEAT-CONTAINING PROTEIN-RELATED"/>
    <property type="match status" value="1"/>
</dbReference>
<evidence type="ECO:0000313" key="11">
    <source>
        <dbReference type="EMBL" id="KAF2715349.1"/>
    </source>
</evidence>
<dbReference type="AlphaFoldDB" id="A0A6G1KR74"/>
<evidence type="ECO:0000256" key="4">
    <source>
        <dbReference type="ARBA" id="ARBA00022989"/>
    </source>
</evidence>
<feature type="repeat" description="ANK" evidence="7">
    <location>
        <begin position="259"/>
        <end position="291"/>
    </location>
</feature>
<keyword evidence="5 7" id="KW-0040">ANK repeat</keyword>
<protein>
    <submittedName>
        <fullName evidence="11">Uncharacterized protein</fullName>
    </submittedName>
</protein>
<feature type="compositionally biased region" description="Basic and acidic residues" evidence="9">
    <location>
        <begin position="542"/>
        <end position="552"/>
    </location>
</feature>
<evidence type="ECO:0000256" key="8">
    <source>
        <dbReference type="SAM" id="Coils"/>
    </source>
</evidence>
<dbReference type="GO" id="GO:0016020">
    <property type="term" value="C:membrane"/>
    <property type="evidence" value="ECO:0007669"/>
    <property type="project" value="UniProtKB-SubCell"/>
</dbReference>
<dbReference type="InterPro" id="IPR002110">
    <property type="entry name" value="Ankyrin_rpt"/>
</dbReference>
<dbReference type="Gene3D" id="1.20.58.340">
    <property type="entry name" value="Magnesium transport protein CorA, transmembrane region"/>
    <property type="match status" value="1"/>
</dbReference>
<dbReference type="OrthoDB" id="341259at2759"/>
<dbReference type="PROSITE" id="PS50088">
    <property type="entry name" value="ANK_REPEAT"/>
    <property type="match status" value="5"/>
</dbReference>
<feature type="coiled-coil region" evidence="8">
    <location>
        <begin position="918"/>
        <end position="962"/>
    </location>
</feature>
<proteinExistence type="predicted"/>